<dbReference type="OrthoDB" id="3215106at2"/>
<keyword evidence="3" id="KW-1185">Reference proteome</keyword>
<gene>
    <name evidence="2" type="ORF">SRB5_08420</name>
</gene>
<dbReference type="InterPro" id="IPR011990">
    <property type="entry name" value="TPR-like_helical_dom_sf"/>
</dbReference>
<dbReference type="Proteomes" id="UP000466345">
    <property type="component" value="Unassembled WGS sequence"/>
</dbReference>
<sequence length="441" mass="47275">MDDFPRTLLKALVAQRHWRYGDFVGHFTRTAERIVGKGTANPTISEAQFRRWTSGAIRTLPSPDACRVLEEMFGVGAAALFRAPPSPESSAPAFNLKDEIDMTARDASSEAGAAASASISDTTLDQLRDVVGVLARDYHSFSAFEVLQCARRLREEAEQHRDRTQVPVQQQDLLVIAGQACALLSAAAFDLGSLDGATRLARAADLYGETTRYTPLRGFAGGVLAYIAYFSDRPAEAVQIAQRARMLSGLGDIAHRRLAAIEARAHGHRGDTASAQQALDASRREGPGHIDHLHDAVGGEFGFPDERLAMSNASTCLLLGDGEQAEAAARTALDLVTNRPEAQQSARVVGGAAADLAASRLLRDDLDGAAEALEHVWAVPGEQRATGLLTRTARVRRALAGERFRRAPLAEETAERLEHFSRLAAQHQLGMGAGTVAALDG</sequence>
<feature type="region of interest" description="Disordered" evidence="1">
    <location>
        <begin position="265"/>
        <end position="287"/>
    </location>
</feature>
<comment type="caution">
    <text evidence="2">The sequence shown here is derived from an EMBL/GenBank/DDBJ whole genome shotgun (WGS) entry which is preliminary data.</text>
</comment>
<dbReference type="AlphaFoldDB" id="A0A7K0CBB3"/>
<name>A0A7K0CBB3_9ACTN</name>
<evidence type="ECO:0000256" key="1">
    <source>
        <dbReference type="SAM" id="MobiDB-lite"/>
    </source>
</evidence>
<evidence type="ECO:0000313" key="3">
    <source>
        <dbReference type="Proteomes" id="UP000466345"/>
    </source>
</evidence>
<evidence type="ECO:0000313" key="2">
    <source>
        <dbReference type="EMBL" id="MQY10729.1"/>
    </source>
</evidence>
<dbReference type="EMBL" id="WEGJ01000002">
    <property type="protein sequence ID" value="MQY10729.1"/>
    <property type="molecule type" value="Genomic_DNA"/>
</dbReference>
<organism evidence="2 3">
    <name type="scientific">Streptomyces smaragdinus</name>
    <dbReference type="NCBI Taxonomy" id="2585196"/>
    <lineage>
        <taxon>Bacteria</taxon>
        <taxon>Bacillati</taxon>
        <taxon>Actinomycetota</taxon>
        <taxon>Actinomycetes</taxon>
        <taxon>Kitasatosporales</taxon>
        <taxon>Streptomycetaceae</taxon>
        <taxon>Streptomyces</taxon>
    </lineage>
</organism>
<accession>A0A7K0CBB3</accession>
<reference evidence="2 3" key="1">
    <citation type="submission" date="2019-10" db="EMBL/GenBank/DDBJ databases">
        <title>Streptomyces smaragdinus sp. nov. and Streptomyces fabii sp. nov., isolated from the gut of fungus growing-termite Macrotermes natalensis.</title>
        <authorList>
            <person name="Schwitalla J."/>
            <person name="Benndorf R."/>
            <person name="Martin K."/>
            <person name="De Beer W."/>
            <person name="Kaster A.-K."/>
            <person name="Vollmers J."/>
            <person name="Poulsen M."/>
            <person name="Beemelmanns C."/>
        </authorList>
    </citation>
    <scope>NUCLEOTIDE SEQUENCE [LARGE SCALE GENOMIC DNA]</scope>
    <source>
        <strain evidence="2 3">RB5</strain>
    </source>
</reference>
<dbReference type="Gene3D" id="1.25.40.10">
    <property type="entry name" value="Tetratricopeptide repeat domain"/>
    <property type="match status" value="1"/>
</dbReference>
<dbReference type="RefSeq" id="WP_153450074.1">
    <property type="nucleotide sequence ID" value="NZ_WEGJ01000002.1"/>
</dbReference>
<proteinExistence type="predicted"/>
<protein>
    <submittedName>
        <fullName evidence="2">Uncharacterized protein</fullName>
    </submittedName>
</protein>